<dbReference type="Gene3D" id="3.10.450.490">
    <property type="match status" value="1"/>
</dbReference>
<feature type="signal peptide" evidence="12">
    <location>
        <begin position="1"/>
        <end position="24"/>
    </location>
</feature>
<evidence type="ECO:0000256" key="1">
    <source>
        <dbReference type="ARBA" id="ARBA00001947"/>
    </source>
</evidence>
<name>A0ABV8X4Z4_9LACT</name>
<dbReference type="Proteomes" id="UP001595817">
    <property type="component" value="Unassembled WGS sequence"/>
</dbReference>
<evidence type="ECO:0000259" key="13">
    <source>
        <dbReference type="Pfam" id="PF01447"/>
    </source>
</evidence>
<evidence type="ECO:0000259" key="15">
    <source>
        <dbReference type="Pfam" id="PF03413"/>
    </source>
</evidence>
<dbReference type="Pfam" id="PF01447">
    <property type="entry name" value="Peptidase_M4"/>
    <property type="match status" value="1"/>
</dbReference>
<dbReference type="SUPFAM" id="SSF55486">
    <property type="entry name" value="Metalloproteases ('zincins'), catalytic domain"/>
    <property type="match status" value="1"/>
</dbReference>
<dbReference type="InterPro" id="IPR011096">
    <property type="entry name" value="FTP_domain"/>
</dbReference>
<evidence type="ECO:0000256" key="8">
    <source>
        <dbReference type="ARBA" id="ARBA00022801"/>
    </source>
</evidence>
<sequence length="549" mass="59305">MKKKWTTIGLATTLALSAFMPVSASNGGTKEDIQWNRTYQVPQFISGQLTAPSEKAAKDVVYSYLKNKQSVFKFSGEPSVNFVLKEDKKDDLGFSVLKFQQVYKGVPVFGGVITAHVDKDGVLTALSGTALPELDKKDALKGPSKVNKKDAVEVAEKDLVNELGSAPVYEKNPQSKLVIYALDTEPRFAYEVTMEFLDPSPGNYVYFVDAITGDIINSYNKMATAKPGTGQGLTGTISTGTGYGVLGDSKSLTTLYNTSGYHLADATRGNGILTYDGQSRTRIPGKLWVDADNVFRSSYDAAAVDAHVYAGQTYDYFKQVFNRDSFDGNGAQIVSTVHYGRSYNNAGWTGSQMIYGDGDGVNFIEFSGSLDVVAHELTHAVTDRTAELIYQNESGAINESMSDVFGTLVEFYFNNDPDWDMGEDIYTPGIQGDALRSMSDPTIQGDPDHYSVRYTGTGDYGGVHINSGIINKAAYLLANGGSHYGVSVSGIGNDKLGKIFYRSLTQYLTPSSNFSHLRASAVQSATDLYGASSAEVVSVKAAFDAVGVR</sequence>
<keyword evidence="6" id="KW-0479">Metal-binding</keyword>
<keyword evidence="8 12" id="KW-0378">Hydrolase</keyword>
<evidence type="ECO:0000313" key="17">
    <source>
        <dbReference type="EMBL" id="MFC4410219.1"/>
    </source>
</evidence>
<feature type="domain" description="FTP" evidence="16">
    <location>
        <begin position="81"/>
        <end position="129"/>
    </location>
</feature>
<evidence type="ECO:0000256" key="5">
    <source>
        <dbReference type="ARBA" id="ARBA00022670"/>
    </source>
</evidence>
<evidence type="ECO:0000256" key="7">
    <source>
        <dbReference type="ARBA" id="ARBA00022729"/>
    </source>
</evidence>
<dbReference type="InterPro" id="IPR013856">
    <property type="entry name" value="Peptidase_M4_domain"/>
</dbReference>
<dbReference type="EC" id="3.4.24.-" evidence="12"/>
<reference evidence="18" key="1">
    <citation type="journal article" date="2019" name="Int. J. Syst. Evol. Microbiol.">
        <title>The Global Catalogue of Microorganisms (GCM) 10K type strain sequencing project: providing services to taxonomists for standard genome sequencing and annotation.</title>
        <authorList>
            <consortium name="The Broad Institute Genomics Platform"/>
            <consortium name="The Broad Institute Genome Sequencing Center for Infectious Disease"/>
            <person name="Wu L."/>
            <person name="Ma J."/>
        </authorList>
    </citation>
    <scope>NUCLEOTIDE SEQUENCE [LARGE SCALE GENOMIC DNA]</scope>
    <source>
        <strain evidence="18">CCUG 59778</strain>
    </source>
</reference>
<evidence type="ECO:0000256" key="4">
    <source>
        <dbReference type="ARBA" id="ARBA00022525"/>
    </source>
</evidence>
<keyword evidence="10" id="KW-0106">Calcium</keyword>
<dbReference type="PRINTS" id="PR00730">
    <property type="entry name" value="THERMOLYSIN"/>
</dbReference>
<dbReference type="InterPro" id="IPR025711">
    <property type="entry name" value="PepSY"/>
</dbReference>
<keyword evidence="7 12" id="KW-0732">Signal</keyword>
<dbReference type="Pfam" id="PF07504">
    <property type="entry name" value="FTP"/>
    <property type="match status" value="1"/>
</dbReference>
<keyword evidence="11 12" id="KW-0482">Metalloprotease</keyword>
<dbReference type="PANTHER" id="PTHR33794">
    <property type="entry name" value="BACILLOLYSIN"/>
    <property type="match status" value="1"/>
</dbReference>
<keyword evidence="9 12" id="KW-0862">Zinc</keyword>
<keyword evidence="5 12" id="KW-0645">Protease</keyword>
<gene>
    <name evidence="17" type="ORF">ACFOZY_07180</name>
</gene>
<evidence type="ECO:0000256" key="12">
    <source>
        <dbReference type="RuleBase" id="RU366073"/>
    </source>
</evidence>
<keyword evidence="4 12" id="KW-0964">Secreted</keyword>
<feature type="domain" description="PepSY" evidence="15">
    <location>
        <begin position="145"/>
        <end position="218"/>
    </location>
</feature>
<dbReference type="Gene3D" id="3.10.450.40">
    <property type="match status" value="1"/>
</dbReference>
<evidence type="ECO:0000256" key="11">
    <source>
        <dbReference type="ARBA" id="ARBA00023049"/>
    </source>
</evidence>
<evidence type="ECO:0000256" key="3">
    <source>
        <dbReference type="ARBA" id="ARBA00009388"/>
    </source>
</evidence>
<evidence type="ECO:0000256" key="6">
    <source>
        <dbReference type="ARBA" id="ARBA00022723"/>
    </source>
</evidence>
<evidence type="ECO:0000256" key="10">
    <source>
        <dbReference type="ARBA" id="ARBA00022837"/>
    </source>
</evidence>
<dbReference type="CDD" id="cd09597">
    <property type="entry name" value="M4_TLP"/>
    <property type="match status" value="1"/>
</dbReference>
<evidence type="ECO:0000259" key="16">
    <source>
        <dbReference type="Pfam" id="PF07504"/>
    </source>
</evidence>
<evidence type="ECO:0000256" key="2">
    <source>
        <dbReference type="ARBA" id="ARBA00004613"/>
    </source>
</evidence>
<protein>
    <recommendedName>
        <fullName evidence="12">Neutral metalloproteinase</fullName>
        <ecNumber evidence="12">3.4.24.-</ecNumber>
    </recommendedName>
</protein>
<evidence type="ECO:0000256" key="9">
    <source>
        <dbReference type="ARBA" id="ARBA00022833"/>
    </source>
</evidence>
<evidence type="ECO:0000259" key="14">
    <source>
        <dbReference type="Pfam" id="PF02868"/>
    </source>
</evidence>
<accession>A0ABV8X4Z4</accession>
<dbReference type="Gene3D" id="3.10.170.10">
    <property type="match status" value="1"/>
</dbReference>
<dbReference type="PANTHER" id="PTHR33794:SF3">
    <property type="entry name" value="NEUTRAL PROTEASE B"/>
    <property type="match status" value="1"/>
</dbReference>
<feature type="domain" description="Peptidase M4" evidence="13">
    <location>
        <begin position="239"/>
        <end position="383"/>
    </location>
</feature>
<proteinExistence type="inferred from homology"/>
<evidence type="ECO:0000313" key="18">
    <source>
        <dbReference type="Proteomes" id="UP001595817"/>
    </source>
</evidence>
<dbReference type="RefSeq" id="WP_378153818.1">
    <property type="nucleotide sequence ID" value="NZ_JBHSEC010000010.1"/>
</dbReference>
<dbReference type="Gene3D" id="1.10.390.10">
    <property type="entry name" value="Neutral Protease Domain 2"/>
    <property type="match status" value="1"/>
</dbReference>
<dbReference type="EMBL" id="JBHSEC010000010">
    <property type="protein sequence ID" value="MFC4410219.1"/>
    <property type="molecule type" value="Genomic_DNA"/>
</dbReference>
<comment type="subcellular location">
    <subcellularLocation>
        <location evidence="2 12">Secreted</location>
    </subcellularLocation>
</comment>
<dbReference type="InterPro" id="IPR001570">
    <property type="entry name" value="Peptidase_M4_C_domain"/>
</dbReference>
<comment type="function">
    <text evidence="12">Extracellular zinc metalloprotease.</text>
</comment>
<keyword evidence="18" id="KW-1185">Reference proteome</keyword>
<comment type="caution">
    <text evidence="17">The sequence shown here is derived from an EMBL/GenBank/DDBJ whole genome shotgun (WGS) entry which is preliminary data.</text>
</comment>
<dbReference type="InterPro" id="IPR050728">
    <property type="entry name" value="Zinc_Metalloprotease_M4"/>
</dbReference>
<dbReference type="Pfam" id="PF02868">
    <property type="entry name" value="Peptidase_M4_C"/>
    <property type="match status" value="1"/>
</dbReference>
<dbReference type="InterPro" id="IPR027268">
    <property type="entry name" value="Peptidase_M4/M1_CTD_sf"/>
</dbReference>
<comment type="cofactor">
    <cofactor evidence="1 12">
        <name>Zn(2+)</name>
        <dbReference type="ChEBI" id="CHEBI:29105"/>
    </cofactor>
</comment>
<dbReference type="Pfam" id="PF03413">
    <property type="entry name" value="PepSY"/>
    <property type="match status" value="1"/>
</dbReference>
<dbReference type="InterPro" id="IPR023612">
    <property type="entry name" value="Peptidase_M4"/>
</dbReference>
<comment type="similarity">
    <text evidence="3 12">Belongs to the peptidase M4 family.</text>
</comment>
<organism evidence="17 18">
    <name type="scientific">Chungangia koreensis</name>
    <dbReference type="NCBI Taxonomy" id="752657"/>
    <lineage>
        <taxon>Bacteria</taxon>
        <taxon>Bacillati</taxon>
        <taxon>Bacillota</taxon>
        <taxon>Bacilli</taxon>
        <taxon>Lactobacillales</taxon>
        <taxon>Chungangia</taxon>
    </lineage>
</organism>
<feature type="domain" description="Peptidase M4 C-terminal" evidence="14">
    <location>
        <begin position="386"/>
        <end position="548"/>
    </location>
</feature>
<feature type="chain" id="PRO_5044965229" description="Neutral metalloproteinase" evidence="12">
    <location>
        <begin position="25"/>
        <end position="549"/>
    </location>
</feature>